<dbReference type="InterPro" id="IPR001173">
    <property type="entry name" value="Glyco_trans_2-like"/>
</dbReference>
<dbReference type="Pfam" id="PF00535">
    <property type="entry name" value="Glycos_transf_2"/>
    <property type="match status" value="1"/>
</dbReference>
<dbReference type="GO" id="GO:0016757">
    <property type="term" value="F:glycosyltransferase activity"/>
    <property type="evidence" value="ECO:0007669"/>
    <property type="project" value="UniProtKB-KW"/>
</dbReference>
<dbReference type="PANTHER" id="PTHR43179:SF12">
    <property type="entry name" value="GALACTOFURANOSYLTRANSFERASE GLFT2"/>
    <property type="match status" value="1"/>
</dbReference>
<evidence type="ECO:0000256" key="3">
    <source>
        <dbReference type="ARBA" id="ARBA00022679"/>
    </source>
</evidence>
<name>A0ABY9MQ98_9GAMM</name>
<dbReference type="Gene3D" id="3.90.550.10">
    <property type="entry name" value="Spore Coat Polysaccharide Biosynthesis Protein SpsA, Chain A"/>
    <property type="match status" value="1"/>
</dbReference>
<sequence>MPSSPRICGLMLAYFKADMTLKCLRTLAGQGIETIMLVDNSHCPEEHQRTLQLVQHFPKGWLKVVIAEDNLGFAKGMNLALDHARQLGEWDYFLLLNNDITAKPDLVSQLVEYMQQQANIMLLGVHADAGDHLQGKLYYQRLTGLMFTKPTLGSFPVVPGYCVLIQPTAISDHLFDPRYFMYGEDVELSWRMLQQGKKIAILPKPLLAHKSAQSSGEASLFYEYHINRGHWLIVQALGHNHVERIIMYTLRLLLLSARAVLRSWRFRSMTPLKALLMSGLRLPIRPVLTVKPHEKTYTVA</sequence>
<reference evidence="5 6" key="1">
    <citation type="submission" date="2023-08" db="EMBL/GenBank/DDBJ databases">
        <title>New molecular markers tilS and rpoB for phylogenetic and monitoring studies of the genus Thiothrix biodiversity.</title>
        <authorList>
            <person name="Ravin N.V."/>
            <person name="Smolyakov D."/>
            <person name="Markov N.D."/>
            <person name="Beletsky A.V."/>
            <person name="Mardanov A.V."/>
            <person name="Rudenko T.S."/>
            <person name="Grabovich M.Y."/>
        </authorList>
    </citation>
    <scope>NUCLEOTIDE SEQUENCE [LARGE SCALE GENOMIC DNA]</scope>
    <source>
        <strain evidence="5 6">MK1</strain>
    </source>
</reference>
<dbReference type="EMBL" id="CP133218">
    <property type="protein sequence ID" value="WML89555.1"/>
    <property type="molecule type" value="Genomic_DNA"/>
</dbReference>
<protein>
    <submittedName>
        <fullName evidence="5">Glycosyltransferase family 2 protein</fullName>
        <ecNumber evidence="5">2.4.-.-</ecNumber>
    </submittedName>
</protein>
<evidence type="ECO:0000256" key="2">
    <source>
        <dbReference type="ARBA" id="ARBA00022676"/>
    </source>
</evidence>
<gene>
    <name evidence="5" type="ORF">RCF98_11295</name>
</gene>
<feature type="domain" description="Glycosyltransferase 2-like" evidence="4">
    <location>
        <begin position="11"/>
        <end position="146"/>
    </location>
</feature>
<evidence type="ECO:0000256" key="1">
    <source>
        <dbReference type="ARBA" id="ARBA00006739"/>
    </source>
</evidence>
<dbReference type="Proteomes" id="UP001236657">
    <property type="component" value="Chromosome"/>
</dbReference>
<dbReference type="SUPFAM" id="SSF53448">
    <property type="entry name" value="Nucleotide-diphospho-sugar transferases"/>
    <property type="match status" value="1"/>
</dbReference>
<evidence type="ECO:0000259" key="4">
    <source>
        <dbReference type="Pfam" id="PF00535"/>
    </source>
</evidence>
<organism evidence="5 6">
    <name type="scientific">Thiothrix lacustris</name>
    <dbReference type="NCBI Taxonomy" id="525917"/>
    <lineage>
        <taxon>Bacteria</taxon>
        <taxon>Pseudomonadati</taxon>
        <taxon>Pseudomonadota</taxon>
        <taxon>Gammaproteobacteria</taxon>
        <taxon>Thiotrichales</taxon>
        <taxon>Thiotrichaceae</taxon>
        <taxon>Thiothrix</taxon>
    </lineage>
</organism>
<accession>A0ABY9MQ98</accession>
<comment type="similarity">
    <text evidence="1">Belongs to the glycosyltransferase 2 family.</text>
</comment>
<evidence type="ECO:0000313" key="6">
    <source>
        <dbReference type="Proteomes" id="UP001236657"/>
    </source>
</evidence>
<dbReference type="PANTHER" id="PTHR43179">
    <property type="entry name" value="RHAMNOSYLTRANSFERASE WBBL"/>
    <property type="match status" value="1"/>
</dbReference>
<keyword evidence="2 5" id="KW-0328">Glycosyltransferase</keyword>
<keyword evidence="6" id="KW-1185">Reference proteome</keyword>
<proteinExistence type="inferred from homology"/>
<dbReference type="RefSeq" id="WP_308893833.1">
    <property type="nucleotide sequence ID" value="NZ_CP133218.1"/>
</dbReference>
<keyword evidence="3 5" id="KW-0808">Transferase</keyword>
<dbReference type="EC" id="2.4.-.-" evidence="5"/>
<dbReference type="InterPro" id="IPR029044">
    <property type="entry name" value="Nucleotide-diphossugar_trans"/>
</dbReference>
<evidence type="ECO:0000313" key="5">
    <source>
        <dbReference type="EMBL" id="WML89555.1"/>
    </source>
</evidence>